<feature type="region of interest" description="Disordered" evidence="1">
    <location>
        <begin position="46"/>
        <end position="70"/>
    </location>
</feature>
<evidence type="ECO:0000313" key="3">
    <source>
        <dbReference type="EMBL" id="GMI97718.1"/>
    </source>
</evidence>
<keyword evidence="2" id="KW-0472">Membrane</keyword>
<feature type="region of interest" description="Disordered" evidence="1">
    <location>
        <begin position="242"/>
        <end position="269"/>
    </location>
</feature>
<keyword evidence="4" id="KW-1185">Reference proteome</keyword>
<dbReference type="OrthoDB" id="680110at2759"/>
<feature type="region of interest" description="Disordered" evidence="1">
    <location>
        <begin position="118"/>
        <end position="158"/>
    </location>
</feature>
<dbReference type="AlphaFoldDB" id="A0A9W7IPE1"/>
<protein>
    <submittedName>
        <fullName evidence="3">Uncharacterized protein</fullName>
    </submittedName>
</protein>
<feature type="compositionally biased region" description="Low complexity" evidence="1">
    <location>
        <begin position="49"/>
        <end position="70"/>
    </location>
</feature>
<reference evidence="3" key="1">
    <citation type="submission" date="2023-05" db="EMBL/GenBank/DDBJ databases">
        <title>Genome and transcriptome analyses reveal genes involved in the formation of fine ridges on petal epidermal cells in Hibiscus trionum.</title>
        <authorList>
            <person name="Koshimizu S."/>
            <person name="Masuda S."/>
            <person name="Ishii T."/>
            <person name="Shirasu K."/>
            <person name="Hoshino A."/>
            <person name="Arita M."/>
        </authorList>
    </citation>
    <scope>NUCLEOTIDE SEQUENCE</scope>
    <source>
        <strain evidence="3">Hamamatsu line</strain>
    </source>
</reference>
<dbReference type="EMBL" id="BSYR01000030">
    <property type="protein sequence ID" value="GMI97718.1"/>
    <property type="molecule type" value="Genomic_DNA"/>
</dbReference>
<evidence type="ECO:0000256" key="1">
    <source>
        <dbReference type="SAM" id="MobiDB-lite"/>
    </source>
</evidence>
<comment type="caution">
    <text evidence="3">The sequence shown here is derived from an EMBL/GenBank/DDBJ whole genome shotgun (WGS) entry which is preliminary data.</text>
</comment>
<feature type="region of interest" description="Disordered" evidence="1">
    <location>
        <begin position="172"/>
        <end position="224"/>
    </location>
</feature>
<feature type="compositionally biased region" description="Low complexity" evidence="1">
    <location>
        <begin position="247"/>
        <end position="269"/>
    </location>
</feature>
<feature type="compositionally biased region" description="Low complexity" evidence="1">
    <location>
        <begin position="130"/>
        <end position="143"/>
    </location>
</feature>
<dbReference type="Proteomes" id="UP001165190">
    <property type="component" value="Unassembled WGS sequence"/>
</dbReference>
<feature type="compositionally biased region" description="Pro residues" evidence="1">
    <location>
        <begin position="213"/>
        <end position="222"/>
    </location>
</feature>
<organism evidence="3 4">
    <name type="scientific">Hibiscus trionum</name>
    <name type="common">Flower of an hour</name>
    <dbReference type="NCBI Taxonomy" id="183268"/>
    <lineage>
        <taxon>Eukaryota</taxon>
        <taxon>Viridiplantae</taxon>
        <taxon>Streptophyta</taxon>
        <taxon>Embryophyta</taxon>
        <taxon>Tracheophyta</taxon>
        <taxon>Spermatophyta</taxon>
        <taxon>Magnoliopsida</taxon>
        <taxon>eudicotyledons</taxon>
        <taxon>Gunneridae</taxon>
        <taxon>Pentapetalae</taxon>
        <taxon>rosids</taxon>
        <taxon>malvids</taxon>
        <taxon>Malvales</taxon>
        <taxon>Malvaceae</taxon>
        <taxon>Malvoideae</taxon>
        <taxon>Hibiscus</taxon>
    </lineage>
</organism>
<accession>A0A9W7IPE1</accession>
<gene>
    <name evidence="3" type="ORF">HRI_003441100</name>
</gene>
<evidence type="ECO:0000256" key="2">
    <source>
        <dbReference type="SAM" id="Phobius"/>
    </source>
</evidence>
<evidence type="ECO:0000313" key="4">
    <source>
        <dbReference type="Proteomes" id="UP001165190"/>
    </source>
</evidence>
<sequence>MKGASKVIMGATLVMVATLAIVLALILVLLAELYCSLLLRRRRSRSQLKRSTTDTTTGPATPTITESTTSPLSSFYAQGVLHPPTDFLFPAATTLPNMAEKENKLTFLHRVIELHGRESNTRPHRSGILSPISPSASFAASPSNAEEISGQACSGSSGSGVEDLVYISNPIYDNDAAPDTPFETPDTSPSRLENGGSSGEEEEEDKGCFGIYSPPPFTPPLSPIKKLPAQAVSVPLRDVGSLATSASDSNCNNGVSSSSSTSPCTSPSW</sequence>
<proteinExistence type="predicted"/>
<keyword evidence="2" id="KW-1133">Transmembrane helix</keyword>
<name>A0A9W7IPE1_HIBTR</name>
<feature type="transmembrane region" description="Helical" evidence="2">
    <location>
        <begin position="12"/>
        <end position="39"/>
    </location>
</feature>
<keyword evidence="2" id="KW-0812">Transmembrane</keyword>